<keyword evidence="3" id="KW-1185">Reference proteome</keyword>
<comment type="caution">
    <text evidence="2">The sequence shown here is derived from an EMBL/GenBank/DDBJ whole genome shotgun (WGS) entry which is preliminary data.</text>
</comment>
<evidence type="ECO:0000256" key="1">
    <source>
        <dbReference type="SAM" id="MobiDB-lite"/>
    </source>
</evidence>
<sequence>LKIPPKSVPSSDSSTPKPSSVPALPIQKGKRYSVGK</sequence>
<organism evidence="2 3">
    <name type="scientific">Trichinella patagoniensis</name>
    <dbReference type="NCBI Taxonomy" id="990121"/>
    <lineage>
        <taxon>Eukaryota</taxon>
        <taxon>Metazoa</taxon>
        <taxon>Ecdysozoa</taxon>
        <taxon>Nematoda</taxon>
        <taxon>Enoplea</taxon>
        <taxon>Dorylaimia</taxon>
        <taxon>Trichinellida</taxon>
        <taxon>Trichinellidae</taxon>
        <taxon>Trichinella</taxon>
    </lineage>
</organism>
<feature type="non-terminal residue" evidence="2">
    <location>
        <position position="1"/>
    </location>
</feature>
<dbReference type="EMBL" id="JYDQ01005017">
    <property type="protein sequence ID" value="KRX86310.1"/>
    <property type="molecule type" value="Genomic_DNA"/>
</dbReference>
<gene>
    <name evidence="2" type="ORF">T12_15468</name>
</gene>
<evidence type="ECO:0000313" key="2">
    <source>
        <dbReference type="EMBL" id="KRX86310.1"/>
    </source>
</evidence>
<protein>
    <submittedName>
        <fullName evidence="2">Uncharacterized protein</fullName>
    </submittedName>
</protein>
<feature type="non-terminal residue" evidence="2">
    <location>
        <position position="36"/>
    </location>
</feature>
<evidence type="ECO:0000313" key="3">
    <source>
        <dbReference type="Proteomes" id="UP000054783"/>
    </source>
</evidence>
<dbReference type="AlphaFoldDB" id="A0A0V0XEC0"/>
<reference evidence="2 3" key="1">
    <citation type="submission" date="2015-01" db="EMBL/GenBank/DDBJ databases">
        <title>Evolution of Trichinella species and genotypes.</title>
        <authorList>
            <person name="Korhonen P.K."/>
            <person name="Edoardo P."/>
            <person name="Giuseppe L.R."/>
            <person name="Gasser R.B."/>
        </authorList>
    </citation>
    <scope>NUCLEOTIDE SEQUENCE [LARGE SCALE GENOMIC DNA]</scope>
    <source>
        <strain evidence="2">ISS2496</strain>
    </source>
</reference>
<feature type="region of interest" description="Disordered" evidence="1">
    <location>
        <begin position="1"/>
        <end position="36"/>
    </location>
</feature>
<accession>A0A0V0XEC0</accession>
<proteinExistence type="predicted"/>
<dbReference type="Proteomes" id="UP000054783">
    <property type="component" value="Unassembled WGS sequence"/>
</dbReference>
<feature type="compositionally biased region" description="Low complexity" evidence="1">
    <location>
        <begin position="1"/>
        <end position="22"/>
    </location>
</feature>
<name>A0A0V0XEC0_9BILA</name>